<dbReference type="GO" id="GO:0008685">
    <property type="term" value="F:2-C-methyl-D-erythritol 2,4-cyclodiphosphate synthase activity"/>
    <property type="evidence" value="ECO:0007669"/>
    <property type="project" value="InterPro"/>
</dbReference>
<organism evidence="2">
    <name type="scientific">marine metagenome</name>
    <dbReference type="NCBI Taxonomy" id="408172"/>
    <lineage>
        <taxon>unclassified sequences</taxon>
        <taxon>metagenomes</taxon>
        <taxon>ecological metagenomes</taxon>
    </lineage>
</organism>
<dbReference type="AlphaFoldDB" id="A0A381WTT9"/>
<dbReference type="SUPFAM" id="SSF69765">
    <property type="entry name" value="IpsF-like"/>
    <property type="match status" value="1"/>
</dbReference>
<protein>
    <recommendedName>
        <fullName evidence="1">2-C-methyl-D-erythritol 2,4-cyclodiphosphate synthase domain-containing protein</fullName>
    </recommendedName>
</protein>
<dbReference type="EMBL" id="UINC01012868">
    <property type="protein sequence ID" value="SVA55939.1"/>
    <property type="molecule type" value="Genomic_DNA"/>
</dbReference>
<dbReference type="CDD" id="cd00554">
    <property type="entry name" value="MECDP_synthase"/>
    <property type="match status" value="1"/>
</dbReference>
<sequence length="119" mass="12625">MIHAVIDSLLGAASLGDIGTHFPSTDLELRDVSSISLLRQTKDLVRSEGWDVVFLDATILAEKPRLSPYLIGMKSSISKALGLGCSNINVKSTTTDGLGFIGEEEGIASMAICTLERSS</sequence>
<name>A0A381WTT9_9ZZZZ</name>
<reference evidence="2" key="1">
    <citation type="submission" date="2018-05" db="EMBL/GenBank/DDBJ databases">
        <authorList>
            <person name="Lanie J.A."/>
            <person name="Ng W.-L."/>
            <person name="Kazmierczak K.M."/>
            <person name="Andrzejewski T.M."/>
            <person name="Davidsen T.M."/>
            <person name="Wayne K.J."/>
            <person name="Tettelin H."/>
            <person name="Glass J.I."/>
            <person name="Rusch D."/>
            <person name="Podicherti R."/>
            <person name="Tsui H.-C.T."/>
            <person name="Winkler M.E."/>
        </authorList>
    </citation>
    <scope>NUCLEOTIDE SEQUENCE</scope>
</reference>
<evidence type="ECO:0000313" key="2">
    <source>
        <dbReference type="EMBL" id="SVA55939.1"/>
    </source>
</evidence>
<gene>
    <name evidence="2" type="ORF">METZ01_LOCUS108793</name>
</gene>
<accession>A0A381WTT9</accession>
<dbReference type="InterPro" id="IPR003526">
    <property type="entry name" value="MECDP_synthase"/>
</dbReference>
<dbReference type="GO" id="GO:0016114">
    <property type="term" value="P:terpenoid biosynthetic process"/>
    <property type="evidence" value="ECO:0007669"/>
    <property type="project" value="InterPro"/>
</dbReference>
<proteinExistence type="predicted"/>
<evidence type="ECO:0000259" key="1">
    <source>
        <dbReference type="Pfam" id="PF02542"/>
    </source>
</evidence>
<dbReference type="Pfam" id="PF02542">
    <property type="entry name" value="YgbB"/>
    <property type="match status" value="1"/>
</dbReference>
<dbReference type="PANTHER" id="PTHR43181">
    <property type="entry name" value="2-C-METHYL-D-ERYTHRITOL 2,4-CYCLODIPHOSPHATE SYNTHASE, CHLOROPLASTIC"/>
    <property type="match status" value="1"/>
</dbReference>
<feature type="domain" description="2-C-methyl-D-erythritol 2,4-cyclodiphosphate synthase" evidence="1">
    <location>
        <begin position="2"/>
        <end position="115"/>
    </location>
</feature>
<dbReference type="Gene3D" id="3.30.1330.50">
    <property type="entry name" value="2-C-methyl-D-erythritol 2,4-cyclodiphosphate synthase"/>
    <property type="match status" value="1"/>
</dbReference>
<dbReference type="PANTHER" id="PTHR43181:SF1">
    <property type="entry name" value="2-C-METHYL-D-ERYTHRITOL 2,4-CYCLODIPHOSPHATE SYNTHASE, CHLOROPLASTIC"/>
    <property type="match status" value="1"/>
</dbReference>
<dbReference type="NCBIfam" id="TIGR00151">
    <property type="entry name" value="ispF"/>
    <property type="match status" value="1"/>
</dbReference>
<dbReference type="InterPro" id="IPR036571">
    <property type="entry name" value="MECDP_synthase_sf"/>
</dbReference>